<evidence type="ECO:0000256" key="1">
    <source>
        <dbReference type="ARBA" id="ARBA00004141"/>
    </source>
</evidence>
<feature type="transmembrane region" description="Helical" evidence="8">
    <location>
        <begin position="559"/>
        <end position="576"/>
    </location>
</feature>
<dbReference type="PANTHER" id="PTHR31145">
    <property type="entry name" value="INTEGRAL MEMBRANE PROTEIN (AFU_ORTHOLOGUE AFUA_7G01610)"/>
    <property type="match status" value="1"/>
</dbReference>
<feature type="region of interest" description="Disordered" evidence="7">
    <location>
        <begin position="957"/>
        <end position="1119"/>
    </location>
</feature>
<feature type="compositionally biased region" description="Basic and acidic residues" evidence="7">
    <location>
        <begin position="1010"/>
        <end position="1023"/>
    </location>
</feature>
<feature type="region of interest" description="Disordered" evidence="7">
    <location>
        <begin position="763"/>
        <end position="797"/>
    </location>
</feature>
<keyword evidence="5 8" id="KW-1133">Transmembrane helix</keyword>
<feature type="region of interest" description="Disordered" evidence="7">
    <location>
        <begin position="824"/>
        <end position="900"/>
    </location>
</feature>
<evidence type="ECO:0000256" key="4">
    <source>
        <dbReference type="ARBA" id="ARBA00022729"/>
    </source>
</evidence>
<name>A0A9P8C909_9HELO</name>
<feature type="compositionally biased region" description="Low complexity" evidence="7">
    <location>
        <begin position="768"/>
        <end position="784"/>
    </location>
</feature>
<feature type="region of interest" description="Disordered" evidence="7">
    <location>
        <begin position="1204"/>
        <end position="1236"/>
    </location>
</feature>
<evidence type="ECO:0000256" key="5">
    <source>
        <dbReference type="ARBA" id="ARBA00022989"/>
    </source>
</evidence>
<evidence type="ECO:0000259" key="9">
    <source>
        <dbReference type="SMART" id="SM01320"/>
    </source>
</evidence>
<feature type="region of interest" description="Disordered" evidence="7">
    <location>
        <begin position="1"/>
        <end position="40"/>
    </location>
</feature>
<comment type="similarity">
    <text evidence="2">Belongs to the transient receptor potential (TRP) ion channel family.</text>
</comment>
<comment type="caution">
    <text evidence="10">The sequence shown here is derived from an EMBL/GenBank/DDBJ whole genome shotgun (WGS) entry which is preliminary data.</text>
</comment>
<keyword evidence="6 8" id="KW-0472">Membrane</keyword>
<evidence type="ECO:0000256" key="6">
    <source>
        <dbReference type="ARBA" id="ARBA00023136"/>
    </source>
</evidence>
<dbReference type="SMART" id="SM01320">
    <property type="entry name" value="TRP_N"/>
    <property type="match status" value="1"/>
</dbReference>
<keyword evidence="3 8" id="KW-0812">Transmembrane</keyword>
<evidence type="ECO:0000256" key="3">
    <source>
        <dbReference type="ARBA" id="ARBA00022692"/>
    </source>
</evidence>
<dbReference type="Pfam" id="PF14558">
    <property type="entry name" value="TRP_N"/>
    <property type="match status" value="1"/>
</dbReference>
<sequence>MEKSKFNGPAIQEPDDDDAAASTPDNAMTVSADSREWRAGADDMVDEESWGASGSSQQLPISSLRPWLKNMHVPSWQRQTRALSTFGYFLVLIASLWIMPASAVEIPFDNCLTDSIQNNMPLQLQLVPLFVDAVFNTTDPSHPLTVQVWVNVTGSGPAVKIVDLPAWNDTGYWESNRTNFGGKILDIPEPGEANKITTLFEKVDVLSYEPWHNSRSFCGSLVNGSCPLAPRHTGNASIREDWPSFNYTKTFFSTFAFTSLTATMLVSYGDEAATSIGCISTDITPDLGNTLTNVVKYIPMVVLIMVGLATAFAGIFSPWGTSDTFRWTSNYGRDEDLLRLVTPGFGDCLQYIQFAALTGGLTLDYPGFYQPIVSKVAWSALMFNQSFVSDGPPTQSLQDGIYVTHGKYGLDRLRQLIGMSTVQDVWAGMAVWLLVIIAAVLIFIQAGFLFRWAYRHINNTQEEDLRAKNLPFSAGNVVRIVFNYFLLPIVALSMFQLAEAGHSPTFTIGLAVVMLALILGFAVWLLFVILSTKPKAYLFDDLPTVLIYGPLYNTYSDNVASFALIPVLLTIIRGIAIGAIQPSGIAQLVLLAICEVIFLLTLHAFRPFHSPTSMNAFHTLFSLVRLAAIIMMLAFAPSLGVTDGPKGWIGYTILLMHAVVMLLGFLLNALQTIVEVGARMAGAGGDDSGAARGGLVKVFGMRQLSRRLPREDGASRQSGLSSAAMLDTENDRKNYLMEGGRVRSQSAGSTGVLLANRQSAGLESSTDPYGAIPGGPIASGGSSYTPTTPGEASTFSFLPSAAAPSGIGRNRGPILGLADAENADPYYRPPRLRRPTIDAYSPGSRSRGSWASGDWAGKRWSQPETGPAEPVEEGSSVSGRATPIPQAATDGSPSRQKADYTTREVDFYYGVRGPALNANVPSRRIKTGPADPTGPAASAAVWFKGFFGGKTKEKGKGFEVVRSSRMPPGMKRPGDESPPDGVPVATGGVRNGPIDSDDESDPHQPSSQAENKKPAPESTRESDNLVSPLPSDGEFSDEGDEFEMTRISDVPPTLAGIEVPGGGIELPSRFPSKATSKASSRRATQTGVPLVPHMPSRNPSYKPDVPRKSSRRKSQSVDLNPPAAQHLFIQHKNQGSVDSSRLPFDRTSSQNRHSTISTSSSMITPEASGHSRNHSFALGDFRDERPTSVGFVNQHSIQTVNQTENHDFLGASAEVVDGRNSNSGASSMEHPRHQGL</sequence>
<evidence type="ECO:0000313" key="11">
    <source>
        <dbReference type="Proteomes" id="UP000824998"/>
    </source>
</evidence>
<feature type="transmembrane region" description="Helical" evidence="8">
    <location>
        <begin position="297"/>
        <end position="316"/>
    </location>
</feature>
<dbReference type="PANTHER" id="PTHR31145:SF6">
    <property type="entry name" value="INTEGRAL MEMBRANE PROTEIN (AFU_ORTHOLOGUE AFUA_7G01610)"/>
    <property type="match status" value="1"/>
</dbReference>
<dbReference type="Proteomes" id="UP000824998">
    <property type="component" value="Unassembled WGS sequence"/>
</dbReference>
<dbReference type="InterPro" id="IPR010308">
    <property type="entry name" value="TRP_C"/>
</dbReference>
<feature type="transmembrane region" description="Helical" evidence="8">
    <location>
        <begin position="429"/>
        <end position="454"/>
    </location>
</feature>
<evidence type="ECO:0000256" key="2">
    <source>
        <dbReference type="ARBA" id="ARBA00010642"/>
    </source>
</evidence>
<feature type="transmembrane region" description="Helical" evidence="8">
    <location>
        <begin position="507"/>
        <end position="530"/>
    </location>
</feature>
<feature type="transmembrane region" description="Helical" evidence="8">
    <location>
        <begin position="648"/>
        <end position="670"/>
    </location>
</feature>
<feature type="transmembrane region" description="Helical" evidence="8">
    <location>
        <begin position="588"/>
        <end position="605"/>
    </location>
</feature>
<feature type="transmembrane region" description="Helical" evidence="8">
    <location>
        <begin position="617"/>
        <end position="636"/>
    </location>
</feature>
<evidence type="ECO:0000256" key="8">
    <source>
        <dbReference type="SAM" id="Phobius"/>
    </source>
</evidence>
<reference evidence="10" key="1">
    <citation type="journal article" date="2021" name="IMA Fungus">
        <title>Genomic characterization of three marine fungi, including Emericellopsis atlantica sp. nov. with signatures of a generalist lifestyle and marine biomass degradation.</title>
        <authorList>
            <person name="Hagestad O.C."/>
            <person name="Hou L."/>
            <person name="Andersen J.H."/>
            <person name="Hansen E.H."/>
            <person name="Altermark B."/>
            <person name="Li C."/>
            <person name="Kuhnert E."/>
            <person name="Cox R.J."/>
            <person name="Crous P.W."/>
            <person name="Spatafora J.W."/>
            <person name="Lail K."/>
            <person name="Amirebrahimi M."/>
            <person name="Lipzen A."/>
            <person name="Pangilinan J."/>
            <person name="Andreopoulos W."/>
            <person name="Hayes R.D."/>
            <person name="Ng V."/>
            <person name="Grigoriev I.V."/>
            <person name="Jackson S.A."/>
            <person name="Sutton T.D.S."/>
            <person name="Dobson A.D.W."/>
            <person name="Rama T."/>
        </authorList>
    </citation>
    <scope>NUCLEOTIDE SEQUENCE</scope>
    <source>
        <strain evidence="10">TRa018bII</strain>
    </source>
</reference>
<organism evidence="10 11">
    <name type="scientific">Amylocarpus encephaloides</name>
    <dbReference type="NCBI Taxonomy" id="45428"/>
    <lineage>
        <taxon>Eukaryota</taxon>
        <taxon>Fungi</taxon>
        <taxon>Dikarya</taxon>
        <taxon>Ascomycota</taxon>
        <taxon>Pezizomycotina</taxon>
        <taxon>Leotiomycetes</taxon>
        <taxon>Helotiales</taxon>
        <taxon>Helotiales incertae sedis</taxon>
        <taxon>Amylocarpus</taxon>
    </lineage>
</organism>
<evidence type="ECO:0000313" key="10">
    <source>
        <dbReference type="EMBL" id="KAG9238349.1"/>
    </source>
</evidence>
<feature type="transmembrane region" description="Helical" evidence="8">
    <location>
        <begin position="474"/>
        <end position="495"/>
    </location>
</feature>
<dbReference type="InterPro" id="IPR032800">
    <property type="entry name" value="TRP_N"/>
</dbReference>
<dbReference type="EMBL" id="MU251371">
    <property type="protein sequence ID" value="KAG9238349.1"/>
    <property type="molecule type" value="Genomic_DNA"/>
</dbReference>
<proteinExistence type="inferred from homology"/>
<feature type="compositionally biased region" description="Polar residues" evidence="7">
    <location>
        <begin position="23"/>
        <end position="32"/>
    </location>
</feature>
<dbReference type="AlphaFoldDB" id="A0A9P8C909"/>
<feature type="compositionally biased region" description="Low complexity" evidence="7">
    <location>
        <begin position="1072"/>
        <end position="1084"/>
    </location>
</feature>
<evidence type="ECO:0000256" key="7">
    <source>
        <dbReference type="SAM" id="MobiDB-lite"/>
    </source>
</evidence>
<comment type="subcellular location">
    <subcellularLocation>
        <location evidence="1">Membrane</location>
        <topology evidence="1">Multi-pass membrane protein</topology>
    </subcellularLocation>
</comment>
<keyword evidence="11" id="KW-1185">Reference proteome</keyword>
<dbReference type="Pfam" id="PF06011">
    <property type="entry name" value="TRP"/>
    <property type="match status" value="1"/>
</dbReference>
<dbReference type="GO" id="GO:0016020">
    <property type="term" value="C:membrane"/>
    <property type="evidence" value="ECO:0007669"/>
    <property type="project" value="UniProtKB-SubCell"/>
</dbReference>
<protein>
    <recommendedName>
        <fullName evidence="9">ML-like domain-containing protein</fullName>
    </recommendedName>
</protein>
<feature type="compositionally biased region" description="Polar residues" evidence="7">
    <location>
        <begin position="785"/>
        <end position="797"/>
    </location>
</feature>
<accession>A0A9P8C909</accession>
<keyword evidence="4" id="KW-0732">Signal</keyword>
<feature type="region of interest" description="Disordered" evidence="7">
    <location>
        <begin position="1131"/>
        <end position="1181"/>
    </location>
</feature>
<dbReference type="GO" id="GO:0055085">
    <property type="term" value="P:transmembrane transport"/>
    <property type="evidence" value="ECO:0007669"/>
    <property type="project" value="TreeGrafter"/>
</dbReference>
<feature type="transmembrane region" description="Helical" evidence="8">
    <location>
        <begin position="86"/>
        <end position="108"/>
    </location>
</feature>
<dbReference type="InterPro" id="IPR040241">
    <property type="entry name" value="TRP_Flc/Pkd2-like"/>
</dbReference>
<feature type="compositionally biased region" description="Low complexity" evidence="7">
    <location>
        <begin position="1154"/>
        <end position="1164"/>
    </location>
</feature>
<feature type="domain" description="ML-like" evidence="9">
    <location>
        <begin position="101"/>
        <end position="290"/>
    </location>
</feature>
<dbReference type="OrthoDB" id="5312224at2759"/>
<gene>
    <name evidence="10" type="ORF">BJ875DRAFT_437573</name>
</gene>